<gene>
    <name evidence="2" type="ORF">ACN38_g3388</name>
</gene>
<dbReference type="AlphaFoldDB" id="A0A0M8P8E0"/>
<evidence type="ECO:0000313" key="3">
    <source>
        <dbReference type="Proteomes" id="UP000037696"/>
    </source>
</evidence>
<reference evidence="2 3" key="1">
    <citation type="submission" date="2015-08" db="EMBL/GenBank/DDBJ databases">
        <title>Genome sequencing of Penicillium nordicum.</title>
        <authorList>
            <person name="Nguyen H.D."/>
            <person name="Seifert K.A."/>
        </authorList>
    </citation>
    <scope>NUCLEOTIDE SEQUENCE [LARGE SCALE GENOMIC DNA]</scope>
    <source>
        <strain evidence="2 3">DAOMC 185683</strain>
    </source>
</reference>
<dbReference type="Proteomes" id="UP000037696">
    <property type="component" value="Unassembled WGS sequence"/>
</dbReference>
<name>A0A0M8P8E0_9EURO</name>
<dbReference type="OrthoDB" id="4369313at2759"/>
<dbReference type="EMBL" id="LHQQ01000040">
    <property type="protein sequence ID" value="KOS45657.1"/>
    <property type="molecule type" value="Genomic_DNA"/>
</dbReference>
<proteinExistence type="predicted"/>
<accession>A0A0M8P8E0</accession>
<dbReference type="PROSITE" id="PS51257">
    <property type="entry name" value="PROKAR_LIPOPROTEIN"/>
    <property type="match status" value="1"/>
</dbReference>
<comment type="caution">
    <text evidence="2">The sequence shown here is derived from an EMBL/GenBank/DDBJ whole genome shotgun (WGS) entry which is preliminary data.</text>
</comment>
<organism evidence="2 3">
    <name type="scientific">Penicillium nordicum</name>
    <dbReference type="NCBI Taxonomy" id="229535"/>
    <lineage>
        <taxon>Eukaryota</taxon>
        <taxon>Fungi</taxon>
        <taxon>Dikarya</taxon>
        <taxon>Ascomycota</taxon>
        <taxon>Pezizomycotina</taxon>
        <taxon>Eurotiomycetes</taxon>
        <taxon>Eurotiomycetidae</taxon>
        <taxon>Eurotiales</taxon>
        <taxon>Aspergillaceae</taxon>
        <taxon>Penicillium</taxon>
    </lineage>
</organism>
<keyword evidence="1" id="KW-0812">Transmembrane</keyword>
<keyword evidence="1" id="KW-0472">Membrane</keyword>
<keyword evidence="1" id="KW-1133">Transmembrane helix</keyword>
<evidence type="ECO:0000256" key="1">
    <source>
        <dbReference type="SAM" id="Phobius"/>
    </source>
</evidence>
<keyword evidence="3" id="KW-1185">Reference proteome</keyword>
<sequence length="136" mass="15394">MMNYMSRSIISQTLNINNPAPITFCILIACELWPSWSKAHGSGPPDPDGTQLSPCLARGVGSNPTLIICFCFFFTFGLKLVSKALIEMDMNKNQKDHDKSGIRTHASCETRKLLLVVESRYTLTWRLRPTRPSYQR</sequence>
<evidence type="ECO:0000313" key="2">
    <source>
        <dbReference type="EMBL" id="KOS45657.1"/>
    </source>
</evidence>
<feature type="transmembrane region" description="Helical" evidence="1">
    <location>
        <begin position="65"/>
        <end position="86"/>
    </location>
</feature>
<protein>
    <submittedName>
        <fullName evidence="2">Uncharacterized protein</fullName>
    </submittedName>
</protein>